<dbReference type="KEGG" id="jeo:JMA_41540"/>
<dbReference type="BioCyc" id="JESP1508404:G14D9-13438-MONOMER"/>
<evidence type="ECO:0008006" key="3">
    <source>
        <dbReference type="Google" id="ProtNLM"/>
    </source>
</evidence>
<dbReference type="HOGENOM" id="CLU_573394_0_0_9"/>
<geneLocation type="plasmid" evidence="2"/>
<dbReference type="Gene3D" id="3.40.50.2300">
    <property type="match status" value="1"/>
</dbReference>
<dbReference type="EMBL" id="CP009417">
    <property type="protein sequence ID" value="AJD93471.1"/>
    <property type="molecule type" value="Genomic_DNA"/>
</dbReference>
<dbReference type="InterPro" id="IPR027417">
    <property type="entry name" value="P-loop_NTPase"/>
</dbReference>
<accession>A0A0B5ATQ8</accession>
<evidence type="ECO:0000313" key="2">
    <source>
        <dbReference type="Proteomes" id="UP000031449"/>
    </source>
</evidence>
<protein>
    <recommendedName>
        <fullName evidence="3">AAA domain-containing protein</fullName>
    </recommendedName>
</protein>
<keyword evidence="1" id="KW-0614">Plasmid</keyword>
<reference evidence="1 2" key="1">
    <citation type="submission" date="2014-08" db="EMBL/GenBank/DDBJ databases">
        <title>Complete genome of a marine bacteria Jeotgalibacillus malaysiensis.</title>
        <authorList>
            <person name="Yaakop A.S."/>
            <person name="Chan K.-G."/>
            <person name="Goh K.M."/>
        </authorList>
    </citation>
    <scope>NUCLEOTIDE SEQUENCE [LARGE SCALE GENOMIC DNA]</scope>
    <source>
        <strain evidence="1 2">D5</strain>
        <plasmid evidence="2">Plasmid</plasmid>
    </source>
</reference>
<organism evidence="1 2">
    <name type="scientific">Jeotgalibacillus malaysiensis</name>
    <dbReference type="NCBI Taxonomy" id="1508404"/>
    <lineage>
        <taxon>Bacteria</taxon>
        <taxon>Bacillati</taxon>
        <taxon>Bacillota</taxon>
        <taxon>Bacilli</taxon>
        <taxon>Bacillales</taxon>
        <taxon>Caryophanaceae</taxon>
        <taxon>Jeotgalibacillus</taxon>
    </lineage>
</organism>
<evidence type="ECO:0000313" key="1">
    <source>
        <dbReference type="EMBL" id="AJD93471.1"/>
    </source>
</evidence>
<dbReference type="Proteomes" id="UP000031449">
    <property type="component" value="Plasmid unnamed"/>
</dbReference>
<keyword evidence="2" id="KW-1185">Reference proteome</keyword>
<gene>
    <name evidence="1" type="ORF">JMA_41540</name>
</gene>
<sequence>MRNDVLLATGFKKMDETVTKFQGYQFIGQVNYRRELIASVKNLNPDIVLVSDMLSGTEDLTDILSRIKMEKPSIRILYMTVAPNANDVPRVMALGSLVLAGIYPFLIEKSVTPTQIQYAMENPVRREDVEFLLKYHKKASEKNNSLFELEEELEQDDVEEDGYKNVFNISSIKPGTGKSFISVNLSTIVAKYGKKKDGKAPRVALVEADLQNLSLGTLLSIEDDKYNLKTAMEKIATIVNDKGDLSDDMEKVESVNRFVLECFRPYHKVKNLFVLTGSKLTMEEIENIQPFQYIYLVELIANEFDIVFIDTNSSLAHVTTYPLLRLATKTYYVLNLDFNNVRNNTRYKTTLENLEILHKVEYILNEDYVPEYMKMYGVEEPEELVFTAEHVRDSDFNLAGTLPMIPKSVFLNRLYSAEPIVLDETGAPYTLLPRLEFARIANQIWEIDNLEWLEKEYEKQKEEFSDGKKRKGFFSR</sequence>
<dbReference type="AlphaFoldDB" id="A0A0B5ATQ8"/>
<proteinExistence type="predicted"/>
<name>A0A0B5ATQ8_9BACL</name>
<dbReference type="SUPFAM" id="SSF52540">
    <property type="entry name" value="P-loop containing nucleoside triphosphate hydrolases"/>
    <property type="match status" value="1"/>
</dbReference>
<dbReference type="Gene3D" id="3.40.50.300">
    <property type="entry name" value="P-loop containing nucleotide triphosphate hydrolases"/>
    <property type="match status" value="1"/>
</dbReference>